<dbReference type="EMBL" id="FOXQ01000001">
    <property type="protein sequence ID" value="SFP54763.1"/>
    <property type="molecule type" value="Genomic_DNA"/>
</dbReference>
<keyword evidence="7" id="KW-0998">Cell outer membrane</keyword>
<accession>A0A1I5R8E5</accession>
<dbReference type="InterPro" id="IPR003423">
    <property type="entry name" value="OMP_efflux"/>
</dbReference>
<dbReference type="GO" id="GO:0009279">
    <property type="term" value="C:cell outer membrane"/>
    <property type="evidence" value="ECO:0007669"/>
    <property type="project" value="UniProtKB-SubCell"/>
</dbReference>
<dbReference type="InterPro" id="IPR051906">
    <property type="entry name" value="TolC-like"/>
</dbReference>
<comment type="similarity">
    <text evidence="2">Belongs to the outer membrane factor (OMF) (TC 1.B.17) family.</text>
</comment>
<keyword evidence="5" id="KW-0812">Transmembrane</keyword>
<keyword evidence="9" id="KW-1185">Reference proteome</keyword>
<evidence type="ECO:0000256" key="6">
    <source>
        <dbReference type="ARBA" id="ARBA00023136"/>
    </source>
</evidence>
<dbReference type="SUPFAM" id="SSF56954">
    <property type="entry name" value="Outer membrane efflux proteins (OEP)"/>
    <property type="match status" value="1"/>
</dbReference>
<dbReference type="PANTHER" id="PTHR30026:SF20">
    <property type="entry name" value="OUTER MEMBRANE PROTEIN TOLC"/>
    <property type="match status" value="1"/>
</dbReference>
<evidence type="ECO:0000256" key="3">
    <source>
        <dbReference type="ARBA" id="ARBA00022448"/>
    </source>
</evidence>
<keyword evidence="3" id="KW-0813">Transport</keyword>
<dbReference type="Gene3D" id="1.20.1600.10">
    <property type="entry name" value="Outer membrane efflux proteins (OEP)"/>
    <property type="match status" value="1"/>
</dbReference>
<dbReference type="GO" id="GO:0015288">
    <property type="term" value="F:porin activity"/>
    <property type="evidence" value="ECO:0007669"/>
    <property type="project" value="TreeGrafter"/>
</dbReference>
<reference evidence="8 9" key="1">
    <citation type="submission" date="2016-10" db="EMBL/GenBank/DDBJ databases">
        <authorList>
            <person name="de Groot N.N."/>
        </authorList>
    </citation>
    <scope>NUCLEOTIDE SEQUENCE [LARGE SCALE GENOMIC DNA]</scope>
    <source>
        <strain evidence="8 9">DSM 28286</strain>
    </source>
</reference>
<name>A0A1I5R8E5_9BACT</name>
<evidence type="ECO:0000313" key="9">
    <source>
        <dbReference type="Proteomes" id="UP000199031"/>
    </source>
</evidence>
<sequence length="452" mass="51259">MQQPLMNKYIFFVDRLRTAIKLLLFPISLLRHARLLPVRSVRYAACISVTIFLSANINAQTKKLSLQDCINIAVSNNLSVKTVLLEIEQNKTLEKTSFDPPKTNINLTQDPTSGGNMDNALGITQNISLPGVYKNQKNVLQQQTMLAEKSKSITQTEIVKNVKEAYYDLLYLQEKIKVLKYLDSIYNDFTKKAEVRQRTGETSNLEKLSAQSKYQEIQLQQKEALADKQVRLYNLQQLLNTAESIDVAEDTLTAIAFANAFDTSVVSNNPMVDYYKQAINISNAKINLEKVRRLPEFTVGYSQQLVIKGFDPAKIHRDYFNGTSIAGFQVGVSFPLIGRAYKERINAEKIGLTVAQTQAAATQQKLKTQWQQALQEYLKYKQSLDYYQSSGLQLANEQMRVAQFSFSKGEIGYVEFIQNLSLATQTKLDYLSTINLFNDAVINLQYLQGNNQ</sequence>
<comment type="subcellular location">
    <subcellularLocation>
        <location evidence="1">Cell outer membrane</location>
    </subcellularLocation>
</comment>
<dbReference type="GO" id="GO:0015562">
    <property type="term" value="F:efflux transmembrane transporter activity"/>
    <property type="evidence" value="ECO:0007669"/>
    <property type="project" value="InterPro"/>
</dbReference>
<dbReference type="PANTHER" id="PTHR30026">
    <property type="entry name" value="OUTER MEMBRANE PROTEIN TOLC"/>
    <property type="match status" value="1"/>
</dbReference>
<organism evidence="8 9">
    <name type="scientific">Parafilimonas terrae</name>
    <dbReference type="NCBI Taxonomy" id="1465490"/>
    <lineage>
        <taxon>Bacteria</taxon>
        <taxon>Pseudomonadati</taxon>
        <taxon>Bacteroidota</taxon>
        <taxon>Chitinophagia</taxon>
        <taxon>Chitinophagales</taxon>
        <taxon>Chitinophagaceae</taxon>
        <taxon>Parafilimonas</taxon>
    </lineage>
</organism>
<keyword evidence="6" id="KW-0472">Membrane</keyword>
<evidence type="ECO:0000313" key="8">
    <source>
        <dbReference type="EMBL" id="SFP54763.1"/>
    </source>
</evidence>
<evidence type="ECO:0000256" key="7">
    <source>
        <dbReference type="ARBA" id="ARBA00023237"/>
    </source>
</evidence>
<evidence type="ECO:0000256" key="4">
    <source>
        <dbReference type="ARBA" id="ARBA00022452"/>
    </source>
</evidence>
<dbReference type="Proteomes" id="UP000199031">
    <property type="component" value="Unassembled WGS sequence"/>
</dbReference>
<evidence type="ECO:0000256" key="5">
    <source>
        <dbReference type="ARBA" id="ARBA00022692"/>
    </source>
</evidence>
<proteinExistence type="inferred from homology"/>
<dbReference type="STRING" id="1465490.SAMN05444277_101127"/>
<keyword evidence="4" id="KW-1134">Transmembrane beta strand</keyword>
<dbReference type="OrthoDB" id="1522622at2"/>
<dbReference type="Pfam" id="PF02321">
    <property type="entry name" value="OEP"/>
    <property type="match status" value="1"/>
</dbReference>
<dbReference type="GO" id="GO:1990281">
    <property type="term" value="C:efflux pump complex"/>
    <property type="evidence" value="ECO:0007669"/>
    <property type="project" value="TreeGrafter"/>
</dbReference>
<gene>
    <name evidence="8" type="ORF">SAMN05444277_101127</name>
</gene>
<evidence type="ECO:0000256" key="2">
    <source>
        <dbReference type="ARBA" id="ARBA00007613"/>
    </source>
</evidence>
<protein>
    <submittedName>
        <fullName evidence="8">Cobalt-zinc-cadmium resistance protein CzcA</fullName>
    </submittedName>
</protein>
<evidence type="ECO:0000256" key="1">
    <source>
        <dbReference type="ARBA" id="ARBA00004442"/>
    </source>
</evidence>
<dbReference type="AlphaFoldDB" id="A0A1I5R8E5"/>